<evidence type="ECO:0000256" key="1">
    <source>
        <dbReference type="ARBA" id="ARBA00009023"/>
    </source>
</evidence>
<proteinExistence type="inferred from homology"/>
<protein>
    <submittedName>
        <fullName evidence="5">TRAP-type C4-dicarboxylate transport system substrate-binding protein</fullName>
    </submittedName>
</protein>
<organism evidence="5 6">
    <name type="scientific">Breoghania corrubedonensis</name>
    <dbReference type="NCBI Taxonomy" id="665038"/>
    <lineage>
        <taxon>Bacteria</taxon>
        <taxon>Pseudomonadati</taxon>
        <taxon>Pseudomonadota</taxon>
        <taxon>Alphaproteobacteria</taxon>
        <taxon>Hyphomicrobiales</taxon>
        <taxon>Stappiaceae</taxon>
        <taxon>Breoghania</taxon>
    </lineage>
</organism>
<evidence type="ECO:0000256" key="2">
    <source>
        <dbReference type="ARBA" id="ARBA00022448"/>
    </source>
</evidence>
<dbReference type="NCBIfam" id="NF037995">
    <property type="entry name" value="TRAP_S1"/>
    <property type="match status" value="1"/>
</dbReference>
<dbReference type="RefSeq" id="WP_107990857.1">
    <property type="nucleotide sequence ID" value="NZ_QAYG01000007.1"/>
</dbReference>
<keyword evidence="6" id="KW-1185">Reference proteome</keyword>
<dbReference type="Pfam" id="PF03480">
    <property type="entry name" value="DctP"/>
    <property type="match status" value="1"/>
</dbReference>
<dbReference type="GO" id="GO:0055085">
    <property type="term" value="P:transmembrane transport"/>
    <property type="evidence" value="ECO:0007669"/>
    <property type="project" value="InterPro"/>
</dbReference>
<dbReference type="Proteomes" id="UP000244081">
    <property type="component" value="Unassembled WGS sequence"/>
</dbReference>
<dbReference type="CDD" id="cd13602">
    <property type="entry name" value="PBP2_TRAP_BpDctp6_7"/>
    <property type="match status" value="1"/>
</dbReference>
<dbReference type="PANTHER" id="PTHR33376">
    <property type="match status" value="1"/>
</dbReference>
<dbReference type="InterPro" id="IPR038404">
    <property type="entry name" value="TRAP_DctP_sf"/>
</dbReference>
<dbReference type="AlphaFoldDB" id="A0A2T5V6D8"/>
<dbReference type="Gene3D" id="3.40.190.170">
    <property type="entry name" value="Bacterial extracellular solute-binding protein, family 7"/>
    <property type="match status" value="1"/>
</dbReference>
<sequence>MKRLLTSAVLALAVAVPASAQTTQFKVLGQPTSIGKIFDELEKPFFEDFAKSTGLDVSANYNPVDTTGIKDAEGLRMVKSGLFDIVSLRFSPISRDAPIALGIDLVGQNPDYKSAKQSTELFLPEVKKVFEASFNTKLLGVWPFGPQVLFCKPEVASLTGLKGKKVRVFDQSMANFVDSLGGTPVPMAFPEVQQALQRGVIDCALTGPSSANAAGWPEVATTVIPVGFSMAFNGYGMNLDRWNTLSADQQAAMQAAFDTLDAKIWKRSEELYDEAMRCNSGGEPCSLKSYSLKVMKPGKADFDAVKKALAANSFPAWQKICDASTEGCSAAWMKTVGKAKGL</sequence>
<feature type="chain" id="PRO_5015711362" evidence="4">
    <location>
        <begin position="21"/>
        <end position="342"/>
    </location>
</feature>
<dbReference type="InterPro" id="IPR018389">
    <property type="entry name" value="DctP_fam"/>
</dbReference>
<dbReference type="PANTHER" id="PTHR33376:SF7">
    <property type="entry name" value="C4-DICARBOXYLATE-BINDING PROTEIN DCTB"/>
    <property type="match status" value="1"/>
</dbReference>
<evidence type="ECO:0000256" key="3">
    <source>
        <dbReference type="ARBA" id="ARBA00022729"/>
    </source>
</evidence>
<feature type="signal peptide" evidence="4">
    <location>
        <begin position="1"/>
        <end position="20"/>
    </location>
</feature>
<evidence type="ECO:0000256" key="4">
    <source>
        <dbReference type="SAM" id="SignalP"/>
    </source>
</evidence>
<reference evidence="5 6" key="1">
    <citation type="submission" date="2018-04" db="EMBL/GenBank/DDBJ databases">
        <title>Genomic Encyclopedia of Archaeal and Bacterial Type Strains, Phase II (KMG-II): from individual species to whole genera.</title>
        <authorList>
            <person name="Goeker M."/>
        </authorList>
    </citation>
    <scope>NUCLEOTIDE SEQUENCE [LARGE SCALE GENOMIC DNA]</scope>
    <source>
        <strain evidence="5 6">DSM 23382</strain>
    </source>
</reference>
<comment type="caution">
    <text evidence="5">The sequence shown here is derived from an EMBL/GenBank/DDBJ whole genome shotgun (WGS) entry which is preliminary data.</text>
</comment>
<evidence type="ECO:0000313" key="5">
    <source>
        <dbReference type="EMBL" id="PTW59312.1"/>
    </source>
</evidence>
<keyword evidence="2" id="KW-0813">Transport</keyword>
<name>A0A2T5V6D8_9HYPH</name>
<keyword evidence="3 4" id="KW-0732">Signal</keyword>
<gene>
    <name evidence="5" type="ORF">C8N35_10725</name>
</gene>
<dbReference type="EMBL" id="QAYG01000007">
    <property type="protein sequence ID" value="PTW59312.1"/>
    <property type="molecule type" value="Genomic_DNA"/>
</dbReference>
<accession>A0A2T5V6D8</accession>
<evidence type="ECO:0000313" key="6">
    <source>
        <dbReference type="Proteomes" id="UP000244081"/>
    </source>
</evidence>
<dbReference type="OrthoDB" id="9799287at2"/>
<comment type="similarity">
    <text evidence="1">Belongs to the bacterial solute-binding protein 7 family.</text>
</comment>